<proteinExistence type="predicted"/>
<reference evidence="1 2" key="1">
    <citation type="journal article" date="2021" name="Elife">
        <title>Chloroplast acquisition without the gene transfer in kleptoplastic sea slugs, Plakobranchus ocellatus.</title>
        <authorList>
            <person name="Maeda T."/>
            <person name="Takahashi S."/>
            <person name="Yoshida T."/>
            <person name="Shimamura S."/>
            <person name="Takaki Y."/>
            <person name="Nagai Y."/>
            <person name="Toyoda A."/>
            <person name="Suzuki Y."/>
            <person name="Arimoto A."/>
            <person name="Ishii H."/>
            <person name="Satoh N."/>
            <person name="Nishiyama T."/>
            <person name="Hasebe M."/>
            <person name="Maruyama T."/>
            <person name="Minagawa J."/>
            <person name="Obokata J."/>
            <person name="Shigenobu S."/>
        </authorList>
    </citation>
    <scope>NUCLEOTIDE SEQUENCE [LARGE SCALE GENOMIC DNA]</scope>
</reference>
<dbReference type="AlphaFoldDB" id="A0AAV3YU37"/>
<sequence>MQAKFSHLRKLYNAESLSTLKLAPALNLKSLNPKPTEKLIVNLMLRIFDRRNITALQQYGPTWSLDTSGTREFLNLVIQLWNILNVKHPLKGTRQRDDSPCPMTILL</sequence>
<comment type="caution">
    <text evidence="1">The sequence shown here is derived from an EMBL/GenBank/DDBJ whole genome shotgun (WGS) entry which is preliminary data.</text>
</comment>
<protein>
    <submittedName>
        <fullName evidence="1">Transposable element p transposase</fullName>
    </submittedName>
</protein>
<dbReference type="EMBL" id="BLXT01001417">
    <property type="protein sequence ID" value="GFN85548.1"/>
    <property type="molecule type" value="Genomic_DNA"/>
</dbReference>
<evidence type="ECO:0000313" key="2">
    <source>
        <dbReference type="Proteomes" id="UP000735302"/>
    </source>
</evidence>
<name>A0AAV3YU37_9GAST</name>
<organism evidence="1 2">
    <name type="scientific">Plakobranchus ocellatus</name>
    <dbReference type="NCBI Taxonomy" id="259542"/>
    <lineage>
        <taxon>Eukaryota</taxon>
        <taxon>Metazoa</taxon>
        <taxon>Spiralia</taxon>
        <taxon>Lophotrochozoa</taxon>
        <taxon>Mollusca</taxon>
        <taxon>Gastropoda</taxon>
        <taxon>Heterobranchia</taxon>
        <taxon>Euthyneura</taxon>
        <taxon>Panpulmonata</taxon>
        <taxon>Sacoglossa</taxon>
        <taxon>Placobranchoidea</taxon>
        <taxon>Plakobranchidae</taxon>
        <taxon>Plakobranchus</taxon>
    </lineage>
</organism>
<evidence type="ECO:0000313" key="1">
    <source>
        <dbReference type="EMBL" id="GFN85548.1"/>
    </source>
</evidence>
<accession>A0AAV3YU37</accession>
<gene>
    <name evidence="1" type="ORF">PoB_001205400</name>
</gene>
<keyword evidence="2" id="KW-1185">Reference proteome</keyword>
<dbReference type="Proteomes" id="UP000735302">
    <property type="component" value="Unassembled WGS sequence"/>
</dbReference>